<evidence type="ECO:0000313" key="15">
    <source>
        <dbReference type="Proteomes" id="UP000318878"/>
    </source>
</evidence>
<evidence type="ECO:0000256" key="1">
    <source>
        <dbReference type="ARBA" id="ARBA00000085"/>
    </source>
</evidence>
<dbReference type="EMBL" id="SJPF01000005">
    <property type="protein sequence ID" value="TWT30634.1"/>
    <property type="molecule type" value="Genomic_DNA"/>
</dbReference>
<dbReference type="SMART" id="SM00304">
    <property type="entry name" value="HAMP"/>
    <property type="match status" value="1"/>
</dbReference>
<protein>
    <recommendedName>
        <fullName evidence="3">histidine kinase</fullName>
        <ecNumber evidence="3">2.7.13.3</ecNumber>
    </recommendedName>
</protein>
<dbReference type="InterPro" id="IPR036097">
    <property type="entry name" value="HisK_dim/P_sf"/>
</dbReference>
<dbReference type="SUPFAM" id="SSF47384">
    <property type="entry name" value="Homodimeric domain of signal transducing histidine kinase"/>
    <property type="match status" value="1"/>
</dbReference>
<keyword evidence="9" id="KW-0902">Two-component regulatory system</keyword>
<dbReference type="PROSITE" id="PS50109">
    <property type="entry name" value="HIS_KIN"/>
    <property type="match status" value="1"/>
</dbReference>
<evidence type="ECO:0000256" key="8">
    <source>
        <dbReference type="ARBA" id="ARBA00022989"/>
    </source>
</evidence>
<evidence type="ECO:0000256" key="9">
    <source>
        <dbReference type="ARBA" id="ARBA00023012"/>
    </source>
</evidence>
<evidence type="ECO:0000256" key="6">
    <source>
        <dbReference type="ARBA" id="ARBA00022692"/>
    </source>
</evidence>
<dbReference type="InterPro" id="IPR004358">
    <property type="entry name" value="Sig_transdc_His_kin-like_C"/>
</dbReference>
<dbReference type="SMART" id="SM00387">
    <property type="entry name" value="HATPase_c"/>
    <property type="match status" value="1"/>
</dbReference>
<dbReference type="InterPro" id="IPR003660">
    <property type="entry name" value="HAMP_dom"/>
</dbReference>
<keyword evidence="6 11" id="KW-0812">Transmembrane</keyword>
<dbReference type="InterPro" id="IPR050428">
    <property type="entry name" value="TCS_sensor_his_kinase"/>
</dbReference>
<evidence type="ECO:0000256" key="2">
    <source>
        <dbReference type="ARBA" id="ARBA00004370"/>
    </source>
</evidence>
<evidence type="ECO:0000256" key="11">
    <source>
        <dbReference type="SAM" id="Phobius"/>
    </source>
</evidence>
<dbReference type="FunFam" id="3.30.565.10:FF:000006">
    <property type="entry name" value="Sensor histidine kinase WalK"/>
    <property type="match status" value="1"/>
</dbReference>
<dbReference type="CDD" id="cd00082">
    <property type="entry name" value="HisKA"/>
    <property type="match status" value="1"/>
</dbReference>
<comment type="subcellular location">
    <subcellularLocation>
        <location evidence="2">Membrane</location>
    </subcellularLocation>
</comment>
<evidence type="ECO:0000256" key="3">
    <source>
        <dbReference type="ARBA" id="ARBA00012438"/>
    </source>
</evidence>
<dbReference type="Pfam" id="PF02518">
    <property type="entry name" value="HATPase_c"/>
    <property type="match status" value="1"/>
</dbReference>
<dbReference type="AlphaFoldDB" id="A0A5C5UW77"/>
<proteinExistence type="predicted"/>
<dbReference type="InterPro" id="IPR005467">
    <property type="entry name" value="His_kinase_dom"/>
</dbReference>
<dbReference type="RefSeq" id="WP_186767764.1">
    <property type="nucleotide sequence ID" value="NZ_SJPF01000005.1"/>
</dbReference>
<dbReference type="GO" id="GO:0005886">
    <property type="term" value="C:plasma membrane"/>
    <property type="evidence" value="ECO:0007669"/>
    <property type="project" value="TreeGrafter"/>
</dbReference>
<evidence type="ECO:0000256" key="10">
    <source>
        <dbReference type="ARBA" id="ARBA00023136"/>
    </source>
</evidence>
<evidence type="ECO:0000256" key="7">
    <source>
        <dbReference type="ARBA" id="ARBA00022777"/>
    </source>
</evidence>
<keyword evidence="8 11" id="KW-1133">Transmembrane helix</keyword>
<feature type="domain" description="Histidine kinase" evidence="12">
    <location>
        <begin position="281"/>
        <end position="496"/>
    </location>
</feature>
<dbReference type="Pfam" id="PF00512">
    <property type="entry name" value="HisKA"/>
    <property type="match status" value="1"/>
</dbReference>
<dbReference type="Proteomes" id="UP000318878">
    <property type="component" value="Unassembled WGS sequence"/>
</dbReference>
<comment type="caution">
    <text evidence="14">The sequence shown here is derived from an EMBL/GenBank/DDBJ whole genome shotgun (WGS) entry which is preliminary data.</text>
</comment>
<dbReference type="FunFam" id="1.10.287.130:FF:000001">
    <property type="entry name" value="Two-component sensor histidine kinase"/>
    <property type="match status" value="1"/>
</dbReference>
<dbReference type="PROSITE" id="PS50885">
    <property type="entry name" value="HAMP"/>
    <property type="match status" value="1"/>
</dbReference>
<name>A0A5C5UW77_9BACT</name>
<dbReference type="InterPro" id="IPR036890">
    <property type="entry name" value="HATPase_C_sf"/>
</dbReference>
<dbReference type="Gene3D" id="6.10.340.10">
    <property type="match status" value="1"/>
</dbReference>
<dbReference type="InterPro" id="IPR003661">
    <property type="entry name" value="HisK_dim/P_dom"/>
</dbReference>
<sequence>MSKRPPKPMLGPFRVRSLRGRIQLWYAAVLAAVIIAFGSVLYFVHRSSRFHEIDNELSSAVEVLMGQLRAADRQTRDGLLHGAPTSEANTQRLRDAIAKLNADLRVPSTFAPRKIAHPYEAPYFAIWRFNGSPAALSTTAEIGELAPPTIDAQAIARRITYRNRGLFREAYGQGADDAIVLVGRYIGPDVRDIRNILLLICTTGVVVFAIGLIGGWLVSSHSIRPLLDIRRVAADIGERNLADRIKTERMDLELADLANILNDTFARLEAAFARQRQFTADASHELRTPLAVLQMHQQLALARERSPEEYREALETCQKATRQMRQLVDSMLTLARADDKTSPAGPQKFDLKALVEDCLAQTSLLLTSHEICVAANLGAVPLSGDRDQLGQVITNLLTNLTVHCPPQTMATITITCEEETAVLTIADDGPGIAATDLPQIFDRFYRVDQPRSRQSGSAGLGLSICRTIVEAHGGAITAESHVGAGTTFRVMLPAASDCHHDDATS</sequence>
<dbReference type="PANTHER" id="PTHR45436">
    <property type="entry name" value="SENSOR HISTIDINE KINASE YKOH"/>
    <property type="match status" value="1"/>
</dbReference>
<reference evidence="14 15" key="1">
    <citation type="submission" date="2019-02" db="EMBL/GenBank/DDBJ databases">
        <title>Deep-cultivation of Planctomycetes and their phenomic and genomic characterization uncovers novel biology.</title>
        <authorList>
            <person name="Wiegand S."/>
            <person name="Jogler M."/>
            <person name="Boedeker C."/>
            <person name="Pinto D."/>
            <person name="Vollmers J."/>
            <person name="Rivas-Marin E."/>
            <person name="Kohn T."/>
            <person name="Peeters S.H."/>
            <person name="Heuer A."/>
            <person name="Rast P."/>
            <person name="Oberbeckmann S."/>
            <person name="Bunk B."/>
            <person name="Jeske O."/>
            <person name="Meyerdierks A."/>
            <person name="Storesund J.E."/>
            <person name="Kallscheuer N."/>
            <person name="Luecker S."/>
            <person name="Lage O.M."/>
            <person name="Pohl T."/>
            <person name="Merkel B.J."/>
            <person name="Hornburger P."/>
            <person name="Mueller R.-W."/>
            <person name="Bruemmer F."/>
            <person name="Labrenz M."/>
            <person name="Spormann A.M."/>
            <person name="Op Den Camp H."/>
            <person name="Overmann J."/>
            <person name="Amann R."/>
            <person name="Jetten M.S.M."/>
            <person name="Mascher T."/>
            <person name="Medema M.H."/>
            <person name="Devos D.P."/>
            <person name="Kaster A.-K."/>
            <person name="Ovreas L."/>
            <person name="Rohde M."/>
            <person name="Galperin M.Y."/>
            <person name="Jogler C."/>
        </authorList>
    </citation>
    <scope>NUCLEOTIDE SEQUENCE [LARGE SCALE GENOMIC DNA]</scope>
    <source>
        <strain evidence="14 15">Enr8</strain>
    </source>
</reference>
<dbReference type="CDD" id="cd00075">
    <property type="entry name" value="HATPase"/>
    <property type="match status" value="1"/>
</dbReference>
<keyword evidence="10 11" id="KW-0472">Membrane</keyword>
<dbReference type="GO" id="GO:0000155">
    <property type="term" value="F:phosphorelay sensor kinase activity"/>
    <property type="evidence" value="ECO:0007669"/>
    <property type="project" value="InterPro"/>
</dbReference>
<dbReference type="PANTHER" id="PTHR45436:SF5">
    <property type="entry name" value="SENSOR HISTIDINE KINASE TRCS"/>
    <property type="match status" value="1"/>
</dbReference>
<feature type="transmembrane region" description="Helical" evidence="11">
    <location>
        <begin position="196"/>
        <end position="218"/>
    </location>
</feature>
<feature type="transmembrane region" description="Helical" evidence="11">
    <location>
        <begin position="24"/>
        <end position="44"/>
    </location>
</feature>
<feature type="domain" description="HAMP" evidence="13">
    <location>
        <begin position="220"/>
        <end position="273"/>
    </location>
</feature>
<accession>A0A5C5UW77</accession>
<keyword evidence="5 14" id="KW-0808">Transferase</keyword>
<dbReference type="Gene3D" id="3.30.565.10">
    <property type="entry name" value="Histidine kinase-like ATPase, C-terminal domain"/>
    <property type="match status" value="1"/>
</dbReference>
<organism evidence="14 15">
    <name type="scientific">Blastopirellula retiformator</name>
    <dbReference type="NCBI Taxonomy" id="2527970"/>
    <lineage>
        <taxon>Bacteria</taxon>
        <taxon>Pseudomonadati</taxon>
        <taxon>Planctomycetota</taxon>
        <taxon>Planctomycetia</taxon>
        <taxon>Pirellulales</taxon>
        <taxon>Pirellulaceae</taxon>
        <taxon>Blastopirellula</taxon>
    </lineage>
</organism>
<dbReference type="PRINTS" id="PR00344">
    <property type="entry name" value="BCTRLSENSOR"/>
</dbReference>
<keyword evidence="15" id="KW-1185">Reference proteome</keyword>
<dbReference type="Gene3D" id="1.10.287.130">
    <property type="match status" value="1"/>
</dbReference>
<gene>
    <name evidence="14" type="primary">tcrY_2</name>
    <name evidence="14" type="ORF">Enr8_41550</name>
</gene>
<evidence type="ECO:0000259" key="12">
    <source>
        <dbReference type="PROSITE" id="PS50109"/>
    </source>
</evidence>
<dbReference type="InterPro" id="IPR003594">
    <property type="entry name" value="HATPase_dom"/>
</dbReference>
<keyword evidence="4" id="KW-0597">Phosphoprotein</keyword>
<evidence type="ECO:0000313" key="14">
    <source>
        <dbReference type="EMBL" id="TWT30634.1"/>
    </source>
</evidence>
<evidence type="ECO:0000256" key="5">
    <source>
        <dbReference type="ARBA" id="ARBA00022679"/>
    </source>
</evidence>
<keyword evidence="7 14" id="KW-0418">Kinase</keyword>
<evidence type="ECO:0000259" key="13">
    <source>
        <dbReference type="PROSITE" id="PS50885"/>
    </source>
</evidence>
<dbReference type="SUPFAM" id="SSF55874">
    <property type="entry name" value="ATPase domain of HSP90 chaperone/DNA topoisomerase II/histidine kinase"/>
    <property type="match status" value="1"/>
</dbReference>
<comment type="catalytic activity">
    <reaction evidence="1">
        <text>ATP + protein L-histidine = ADP + protein N-phospho-L-histidine.</text>
        <dbReference type="EC" id="2.7.13.3"/>
    </reaction>
</comment>
<dbReference type="EC" id="2.7.13.3" evidence="3"/>
<dbReference type="SMART" id="SM00388">
    <property type="entry name" value="HisKA"/>
    <property type="match status" value="1"/>
</dbReference>
<evidence type="ECO:0000256" key="4">
    <source>
        <dbReference type="ARBA" id="ARBA00022553"/>
    </source>
</evidence>